<keyword evidence="4" id="KW-0964">Secreted</keyword>
<evidence type="ECO:0000259" key="11">
    <source>
        <dbReference type="PROSITE" id="PS52012"/>
    </source>
</evidence>
<organism evidence="12 15">
    <name type="scientific">Trichoderma gamsii</name>
    <dbReference type="NCBI Taxonomy" id="398673"/>
    <lineage>
        <taxon>Eukaryota</taxon>
        <taxon>Fungi</taxon>
        <taxon>Dikarya</taxon>
        <taxon>Ascomycota</taxon>
        <taxon>Pezizomycotina</taxon>
        <taxon>Sordariomycetes</taxon>
        <taxon>Hypocreomycetidae</taxon>
        <taxon>Hypocreales</taxon>
        <taxon>Hypocreaceae</taxon>
        <taxon>Trichoderma</taxon>
    </lineage>
</organism>
<dbReference type="OrthoDB" id="3767534at2759"/>
<accession>A0A0W7VYI3</accession>
<dbReference type="InterPro" id="IPR008427">
    <property type="entry name" value="Extracellular_membr_CFEM_dom"/>
</dbReference>
<evidence type="ECO:0000256" key="2">
    <source>
        <dbReference type="ARBA" id="ARBA00004613"/>
    </source>
</evidence>
<keyword evidence="9" id="KW-0349">Heme</keyword>
<keyword evidence="9" id="KW-0408">Iron</keyword>
<dbReference type="STRING" id="398673.A0A0W7VYI3"/>
<evidence type="ECO:0000256" key="1">
    <source>
        <dbReference type="ARBA" id="ARBA00004589"/>
    </source>
</evidence>
<reference evidence="13 14" key="1">
    <citation type="journal article" date="2016" name="Genome Announc.">
        <title>Draft Whole-Genome Sequence of Trichoderma gamsii T6085, a Promising Biocontrol Agent of Fusarium Head Blight on Wheat.</title>
        <authorList>
            <person name="Baroncelli R."/>
            <person name="Zapparata A."/>
            <person name="Piaggeschi G."/>
            <person name="Sarrocco S."/>
            <person name="Vannacci G."/>
        </authorList>
    </citation>
    <scope>NUCLEOTIDE SEQUENCE [LARGE SCALE GENOMIC DNA]</scope>
    <source>
        <strain evidence="13 14">T6085</strain>
    </source>
</reference>
<keyword evidence="14" id="KW-1185">Reference proteome</keyword>
<protein>
    <recommendedName>
        <fullName evidence="11">CFEM domain-containing protein</fullName>
    </recommendedName>
</protein>
<dbReference type="GO" id="GO:0005576">
    <property type="term" value="C:extracellular region"/>
    <property type="evidence" value="ECO:0007669"/>
    <property type="project" value="UniProtKB-SubCell"/>
</dbReference>
<keyword evidence="8" id="KW-0449">Lipoprotein</keyword>
<evidence type="ECO:0000313" key="12">
    <source>
        <dbReference type="EMBL" id="PNP43320.1"/>
    </source>
</evidence>
<evidence type="ECO:0000256" key="6">
    <source>
        <dbReference type="ARBA" id="ARBA00022729"/>
    </source>
</evidence>
<dbReference type="GeneID" id="29982259"/>
<evidence type="ECO:0000256" key="8">
    <source>
        <dbReference type="ARBA" id="ARBA00023288"/>
    </source>
</evidence>
<comment type="similarity">
    <text evidence="3">Belongs to the RBT5 family.</text>
</comment>
<dbReference type="SMART" id="SM00747">
    <property type="entry name" value="CFEM"/>
    <property type="match status" value="1"/>
</dbReference>
<keyword evidence="9" id="KW-0479">Metal-binding</keyword>
<evidence type="ECO:0000256" key="4">
    <source>
        <dbReference type="ARBA" id="ARBA00022525"/>
    </source>
</evidence>
<evidence type="ECO:0000256" key="10">
    <source>
        <dbReference type="SAM" id="SignalP"/>
    </source>
</evidence>
<gene>
    <name evidence="13" type="ORF">TGAM01_v202722</name>
    <name evidence="12" type="ORF">TGAMA5MH_04777</name>
</gene>
<dbReference type="AlphaFoldDB" id="A0A0W7VYI3"/>
<dbReference type="PROSITE" id="PS52012">
    <property type="entry name" value="CFEM"/>
    <property type="match status" value="1"/>
</dbReference>
<evidence type="ECO:0000313" key="13">
    <source>
        <dbReference type="EMBL" id="PON28227.1"/>
    </source>
</evidence>
<feature type="binding site" description="axial binding residue" evidence="9">
    <location>
        <position position="54"/>
    </location>
    <ligand>
        <name>heme</name>
        <dbReference type="ChEBI" id="CHEBI:30413"/>
    </ligand>
    <ligandPart>
        <name>Fe</name>
        <dbReference type="ChEBI" id="CHEBI:18248"/>
    </ligandPart>
</feature>
<evidence type="ECO:0000313" key="15">
    <source>
        <dbReference type="Proteomes" id="UP000236546"/>
    </source>
</evidence>
<evidence type="ECO:0000256" key="3">
    <source>
        <dbReference type="ARBA" id="ARBA00010031"/>
    </source>
</evidence>
<dbReference type="Proteomes" id="UP000236546">
    <property type="component" value="Unassembled WGS sequence"/>
</dbReference>
<keyword evidence="5" id="KW-0325">Glycoprotein</keyword>
<dbReference type="EMBL" id="JPDN02000007">
    <property type="protein sequence ID" value="PON28227.1"/>
    <property type="molecule type" value="Genomic_DNA"/>
</dbReference>
<evidence type="ECO:0000313" key="14">
    <source>
        <dbReference type="Proteomes" id="UP000054821"/>
    </source>
</evidence>
<keyword evidence="5" id="KW-0336">GPI-anchor</keyword>
<feature type="domain" description="CFEM" evidence="11">
    <location>
        <begin position="8"/>
        <end position="121"/>
    </location>
</feature>
<feature type="signal peptide" evidence="10">
    <location>
        <begin position="1"/>
        <end position="20"/>
    </location>
</feature>
<keyword evidence="5" id="KW-0472">Membrane</keyword>
<evidence type="ECO:0000256" key="9">
    <source>
        <dbReference type="PROSITE-ProRule" id="PRU01356"/>
    </source>
</evidence>
<feature type="chain" id="PRO_5014528274" description="CFEM domain-containing protein" evidence="10">
    <location>
        <begin position="21"/>
        <end position="147"/>
    </location>
</feature>
<proteinExistence type="inferred from homology"/>
<evidence type="ECO:0000256" key="5">
    <source>
        <dbReference type="ARBA" id="ARBA00022622"/>
    </source>
</evidence>
<dbReference type="GO" id="GO:0098552">
    <property type="term" value="C:side of membrane"/>
    <property type="evidence" value="ECO:0007669"/>
    <property type="project" value="UniProtKB-KW"/>
</dbReference>
<keyword evidence="6 10" id="KW-0732">Signal</keyword>
<feature type="disulfide bond" evidence="9">
    <location>
        <begin position="50"/>
        <end position="57"/>
    </location>
</feature>
<dbReference type="EMBL" id="MTYH01000042">
    <property type="protein sequence ID" value="PNP43320.1"/>
    <property type="molecule type" value="Genomic_DNA"/>
</dbReference>
<comment type="caution">
    <text evidence="12">The sequence shown here is derived from an EMBL/GenBank/DDBJ whole genome shotgun (WGS) entry which is preliminary data.</text>
</comment>
<dbReference type="Proteomes" id="UP000054821">
    <property type="component" value="Unassembled WGS sequence"/>
</dbReference>
<comment type="subcellular location">
    <subcellularLocation>
        <location evidence="1">Membrane</location>
        <topology evidence="1">Lipid-anchor</topology>
        <topology evidence="1">GPI-anchor</topology>
    </subcellularLocation>
    <subcellularLocation>
        <location evidence="2">Secreted</location>
    </subcellularLocation>
</comment>
<sequence>MASLFQLLVLLFAAALTVSAASAPNITSLVDKLPPCSINCIVDGVTNDGCAISDLACGCSKINDLTKTVSPCMAKAGCTLDEMTQAAGAVVQLCESAGLIANATTSDPTSTTGAASAATSKSDAGRFSQELGFAYAALGVLVAMAVL</sequence>
<dbReference type="Pfam" id="PF05730">
    <property type="entry name" value="CFEM"/>
    <property type="match status" value="1"/>
</dbReference>
<reference evidence="13" key="3">
    <citation type="submission" date="2017-08" db="EMBL/GenBank/DDBJ databases">
        <title>Trichoderma gamsii strain T6085, whole genome shotgun sequencing project.</title>
        <authorList>
            <person name="Baroncelli R."/>
        </authorList>
    </citation>
    <scope>NUCLEOTIDE SEQUENCE</scope>
    <source>
        <strain evidence="13">T6085</strain>
    </source>
</reference>
<evidence type="ECO:0000256" key="7">
    <source>
        <dbReference type="ARBA" id="ARBA00023157"/>
    </source>
</evidence>
<comment type="caution">
    <text evidence="9">Lacks conserved residue(s) required for the propagation of feature annotation.</text>
</comment>
<name>A0A0W7VYI3_9HYPO</name>
<dbReference type="GO" id="GO:0046872">
    <property type="term" value="F:metal ion binding"/>
    <property type="evidence" value="ECO:0007669"/>
    <property type="project" value="UniProtKB-UniRule"/>
</dbReference>
<reference evidence="12 15" key="2">
    <citation type="submission" date="2017-02" db="EMBL/GenBank/DDBJ databases">
        <title>Genomes of Trichoderma spp. with biocontrol activity.</title>
        <authorList>
            <person name="Gardiner D."/>
            <person name="Kazan K."/>
            <person name="Vos C."/>
            <person name="Harvey P."/>
        </authorList>
    </citation>
    <scope>NUCLEOTIDE SEQUENCE [LARGE SCALE GENOMIC DNA]</scope>
    <source>
        <strain evidence="12 15">A5MH</strain>
    </source>
</reference>
<dbReference type="RefSeq" id="XP_018664531.1">
    <property type="nucleotide sequence ID" value="XM_018802176.1"/>
</dbReference>
<keyword evidence="7 9" id="KW-1015">Disulfide bond</keyword>